<keyword evidence="3" id="KW-0343">GTPase activation</keyword>
<dbReference type="Pfam" id="PF23055">
    <property type="entry name" value="DUF7041"/>
    <property type="match status" value="1"/>
</dbReference>
<evidence type="ECO:0000256" key="3">
    <source>
        <dbReference type="ARBA" id="ARBA00022468"/>
    </source>
</evidence>
<evidence type="ECO:0000256" key="2">
    <source>
        <dbReference type="ARBA" id="ARBA00004552"/>
    </source>
</evidence>
<evidence type="ECO:0000259" key="8">
    <source>
        <dbReference type="PROSITE" id="PS50010"/>
    </source>
</evidence>
<dbReference type="SUPFAM" id="SSF50729">
    <property type="entry name" value="PH domain-like"/>
    <property type="match status" value="1"/>
</dbReference>
<dbReference type="GO" id="GO:0030424">
    <property type="term" value="C:axon"/>
    <property type="evidence" value="ECO:0007669"/>
    <property type="project" value="UniProtKB-SubCell"/>
</dbReference>
<dbReference type="Gene3D" id="2.30.29.30">
    <property type="entry name" value="Pleckstrin-homology domain (PH domain)/Phosphotyrosine-binding domain (PTB)"/>
    <property type="match status" value="1"/>
</dbReference>
<dbReference type="Gene3D" id="1.20.900.10">
    <property type="entry name" value="Dbl homology (DH) domain"/>
    <property type="match status" value="1"/>
</dbReference>
<protein>
    <recommendedName>
        <fullName evidence="12">Active breakpoint cluster region-related protein</fullName>
    </recommendedName>
</protein>
<evidence type="ECO:0000256" key="5">
    <source>
        <dbReference type="SAM" id="Coils"/>
    </source>
</evidence>
<evidence type="ECO:0000313" key="10">
    <source>
        <dbReference type="EMBL" id="CAE1279107.1"/>
    </source>
</evidence>
<dbReference type="SUPFAM" id="SSF49562">
    <property type="entry name" value="C2 domain (Calcium/lipid-binding domain, CaLB)"/>
    <property type="match status" value="1"/>
</dbReference>
<dbReference type="InterPro" id="IPR035892">
    <property type="entry name" value="C2_domain_sf"/>
</dbReference>
<dbReference type="Pfam" id="PF00168">
    <property type="entry name" value="C2"/>
    <property type="match status" value="1"/>
</dbReference>
<dbReference type="OrthoDB" id="2155291at2759"/>
<dbReference type="InterPro" id="IPR011993">
    <property type="entry name" value="PH-like_dom_sf"/>
</dbReference>
<sequence>MTDTESPSIVKQVDSSSVILDVDQNVDNTESTGVCQDADQKVVKDGCIEVKKNDSGHYKTCIELTDDDDDDDSDSSEKKIVKSVTSGNQQSISNSEDDSDEEIVSIIYENQQFDSLEDKNLLNMRKQAIRQFLATEEIFVETLENIQKLMDQFSATIDSKESFLSKTDFEIMFFKISEILSLHKTCIKQLAPKVQNWQNNETVGTILKELMVHFPVFEEYTKNYPSAVETINKCSQVNGSFKRIAEEASFNPEMQKISLSVLLYKPISQLQFNTSFIQELLQYTPKSHADYEIIENTWRLTQHSLTGITNKNYDDKAKNDQYLLKSDYLVELVGNVRKLRCFFLFNDVLVCTKQKFWQKSSFDVKWFIPISQLLLDKPDNDEMKYHSTEAVDEIKRKISCLETEIRKVNDKDKLSDRAKEKLKKKISELQRELTRLSGYLEFILKHNKKAYTLLMSTDYAREEWKEALYGLKDKCVDTNFTGSEVQQLISNCKKLPNISSLLPHQQADKIEEHGLIGSLCVTLHELTGLDESCTTYCCLELDSWGQFFTKAHSVACNGAHPVWNEEFELELDYSHTLRILCYKKGKGNQGDILLGKSALALSKDWLSNFTRKPISMNKISLVISINHLPPNKAIQRIPSKVKTGTFGVDIQKIAHHQDRLFPAIISICTQEIEKRGLHEVGIYRVSGGQSDVKRLKLAFQKNTMKARKMIADPDFNIHAVAAVLKLFFRELPEPLFTNALHNKFLTVNDIYDAEIKKKKVIMLIHSLPDVNYHTLIHLLHHLQRISENSAINKMTNSNLAVIFGQSLMQPAPYSDQSSVEMASFLNAHLQNDVLEYIMNLQCSGVFLTKHWYLRRLGTLYQPHLDDSPIQFIERYYFAPKHHVLFIMAEQSAQVTAVVLTLPTFYMTNVNVWFAQTEAIFQAKHIHFQTARYAYIVEKLPPEIAADVLDLFEAVPTQNPFDILKEAIIYRTGKSHERRLHDLFNTIQLGDSRPSQLLRRDVYVPPSLLECEYVFVRQDSVRKPLTPHYAGPFRVLARTDKYYTLHNNHGRSTFSIDRLKPACIERDGSTNQPTSPSLDIPQFRHQHLLGLLADVPSTGLGSSELSLHIENSFFPDFSNLTRYCGDHLHVPHLRFL</sequence>
<dbReference type="InterPro" id="IPR008936">
    <property type="entry name" value="Rho_GTPase_activation_prot"/>
</dbReference>
<gene>
    <name evidence="10" type="ORF">SPHA_41622</name>
</gene>
<dbReference type="SUPFAM" id="SSF48065">
    <property type="entry name" value="DBL homology domain (DH-domain)"/>
    <property type="match status" value="1"/>
</dbReference>
<dbReference type="Pfam" id="PF00621">
    <property type="entry name" value="RhoGEF"/>
    <property type="match status" value="1"/>
</dbReference>
<evidence type="ECO:0000259" key="9">
    <source>
        <dbReference type="PROSITE" id="PS50238"/>
    </source>
</evidence>
<dbReference type="GO" id="GO:0043197">
    <property type="term" value="C:dendritic spine"/>
    <property type="evidence" value="ECO:0007669"/>
    <property type="project" value="UniProtKB-SubCell"/>
</dbReference>
<feature type="compositionally biased region" description="Acidic residues" evidence="6">
    <location>
        <begin position="65"/>
        <end position="74"/>
    </location>
</feature>
<feature type="domain" description="C2" evidence="7">
    <location>
        <begin position="497"/>
        <end position="614"/>
    </location>
</feature>
<dbReference type="InterPro" id="IPR035899">
    <property type="entry name" value="DBL_dom_sf"/>
</dbReference>
<dbReference type="GO" id="GO:0005096">
    <property type="term" value="F:GTPase activator activity"/>
    <property type="evidence" value="ECO:0007669"/>
    <property type="project" value="UniProtKB-KW"/>
</dbReference>
<evidence type="ECO:0008006" key="12">
    <source>
        <dbReference type="Google" id="ProtNLM"/>
    </source>
</evidence>
<dbReference type="GO" id="GO:0016020">
    <property type="term" value="C:membrane"/>
    <property type="evidence" value="ECO:0007669"/>
    <property type="project" value="TreeGrafter"/>
</dbReference>
<evidence type="ECO:0000259" key="7">
    <source>
        <dbReference type="PROSITE" id="PS50004"/>
    </source>
</evidence>
<dbReference type="SUPFAM" id="SSF48350">
    <property type="entry name" value="GTPase activation domain, GAP"/>
    <property type="match status" value="1"/>
</dbReference>
<dbReference type="SMART" id="SM00325">
    <property type="entry name" value="RhoGEF"/>
    <property type="match status" value="1"/>
</dbReference>
<dbReference type="GO" id="GO:0005085">
    <property type="term" value="F:guanyl-nucleotide exchange factor activity"/>
    <property type="evidence" value="ECO:0007669"/>
    <property type="project" value="UniProtKB-KW"/>
</dbReference>
<dbReference type="PANTHER" id="PTHR23182:SF1">
    <property type="entry name" value="RHO GTPASE ACTIVATING PROTEIN AT 1A, ISOFORM E"/>
    <property type="match status" value="1"/>
</dbReference>
<dbReference type="PROSITE" id="PS50010">
    <property type="entry name" value="DH_2"/>
    <property type="match status" value="1"/>
</dbReference>
<dbReference type="InterPro" id="IPR037769">
    <property type="entry name" value="Abr/Bcr"/>
</dbReference>
<dbReference type="InterPro" id="IPR001849">
    <property type="entry name" value="PH_domain"/>
</dbReference>
<accession>A0A812CT47</accession>
<evidence type="ECO:0000256" key="4">
    <source>
        <dbReference type="ARBA" id="ARBA00022658"/>
    </source>
</evidence>
<dbReference type="PANTHER" id="PTHR23182">
    <property type="entry name" value="BREAKPOINT CLUSTER REGION PROTEIN BCR"/>
    <property type="match status" value="1"/>
</dbReference>
<organism evidence="10 11">
    <name type="scientific">Acanthosepion pharaonis</name>
    <name type="common">Pharaoh cuttlefish</name>
    <name type="synonym">Sepia pharaonis</name>
    <dbReference type="NCBI Taxonomy" id="158019"/>
    <lineage>
        <taxon>Eukaryota</taxon>
        <taxon>Metazoa</taxon>
        <taxon>Spiralia</taxon>
        <taxon>Lophotrochozoa</taxon>
        <taxon>Mollusca</taxon>
        <taxon>Cephalopoda</taxon>
        <taxon>Coleoidea</taxon>
        <taxon>Decapodiformes</taxon>
        <taxon>Sepiida</taxon>
        <taxon>Sepiina</taxon>
        <taxon>Sepiidae</taxon>
        <taxon>Acanthosepion</taxon>
    </lineage>
</organism>
<name>A0A812CT47_ACAPH</name>
<dbReference type="SMART" id="SM00324">
    <property type="entry name" value="RhoGAP"/>
    <property type="match status" value="1"/>
</dbReference>
<feature type="domain" description="DH" evidence="8">
    <location>
        <begin position="124"/>
        <end position="311"/>
    </location>
</feature>
<comment type="caution">
    <text evidence="10">The sequence shown here is derived from an EMBL/GenBank/DDBJ whole genome shotgun (WGS) entry which is preliminary data.</text>
</comment>
<keyword evidence="11" id="KW-1185">Reference proteome</keyword>
<dbReference type="PROSITE" id="PS50004">
    <property type="entry name" value="C2"/>
    <property type="match status" value="1"/>
</dbReference>
<keyword evidence="4" id="KW-0344">Guanine-nucleotide releasing factor</keyword>
<reference evidence="10" key="1">
    <citation type="submission" date="2021-01" db="EMBL/GenBank/DDBJ databases">
        <authorList>
            <person name="Li R."/>
            <person name="Bekaert M."/>
        </authorList>
    </citation>
    <scope>NUCLEOTIDE SEQUENCE</scope>
    <source>
        <strain evidence="10">Farmed</strain>
    </source>
</reference>
<dbReference type="PROSITE" id="PS50238">
    <property type="entry name" value="RHOGAP"/>
    <property type="match status" value="1"/>
</dbReference>
<dbReference type="SMART" id="SM00239">
    <property type="entry name" value="C2"/>
    <property type="match status" value="1"/>
</dbReference>
<dbReference type="InterPro" id="IPR055469">
    <property type="entry name" value="DUF7041"/>
</dbReference>
<dbReference type="Proteomes" id="UP000597762">
    <property type="component" value="Unassembled WGS sequence"/>
</dbReference>
<evidence type="ECO:0000313" key="11">
    <source>
        <dbReference type="Proteomes" id="UP000597762"/>
    </source>
</evidence>
<dbReference type="AlphaFoldDB" id="A0A812CT47"/>
<evidence type="ECO:0000256" key="6">
    <source>
        <dbReference type="SAM" id="MobiDB-lite"/>
    </source>
</evidence>
<feature type="region of interest" description="Disordered" evidence="6">
    <location>
        <begin position="65"/>
        <end position="100"/>
    </location>
</feature>
<comment type="subcellular location">
    <subcellularLocation>
        <location evidence="1">Cell projection</location>
        <location evidence="1">Axon</location>
    </subcellularLocation>
    <subcellularLocation>
        <location evidence="2">Cell projection</location>
        <location evidence="2">Dendritic spine</location>
    </subcellularLocation>
</comment>
<keyword evidence="5" id="KW-0175">Coiled coil</keyword>
<feature type="coiled-coil region" evidence="5">
    <location>
        <begin position="391"/>
        <end position="439"/>
    </location>
</feature>
<dbReference type="GO" id="GO:0007165">
    <property type="term" value="P:signal transduction"/>
    <property type="evidence" value="ECO:0007669"/>
    <property type="project" value="InterPro"/>
</dbReference>
<dbReference type="EMBL" id="CAHIKZ030002007">
    <property type="protein sequence ID" value="CAE1279107.1"/>
    <property type="molecule type" value="Genomic_DNA"/>
</dbReference>
<dbReference type="InterPro" id="IPR000008">
    <property type="entry name" value="C2_dom"/>
</dbReference>
<dbReference type="Gene3D" id="2.60.40.150">
    <property type="entry name" value="C2 domain"/>
    <property type="match status" value="1"/>
</dbReference>
<dbReference type="SMART" id="SM00233">
    <property type="entry name" value="PH"/>
    <property type="match status" value="1"/>
</dbReference>
<dbReference type="InterPro" id="IPR000198">
    <property type="entry name" value="RhoGAP_dom"/>
</dbReference>
<proteinExistence type="predicted"/>
<evidence type="ECO:0000256" key="1">
    <source>
        <dbReference type="ARBA" id="ARBA00004489"/>
    </source>
</evidence>
<dbReference type="Pfam" id="PF00620">
    <property type="entry name" value="RhoGAP"/>
    <property type="match status" value="1"/>
</dbReference>
<dbReference type="InterPro" id="IPR000219">
    <property type="entry name" value="DH_dom"/>
</dbReference>
<feature type="domain" description="Rho-GAP" evidence="9">
    <location>
        <begin position="648"/>
        <end position="845"/>
    </location>
</feature>
<dbReference type="Gene3D" id="1.10.555.10">
    <property type="entry name" value="Rho GTPase activation protein"/>
    <property type="match status" value="1"/>
</dbReference>
<dbReference type="Pfam" id="PF19057">
    <property type="entry name" value="PH_19"/>
    <property type="match status" value="1"/>
</dbReference>